<dbReference type="OrthoDB" id="1430331at2759"/>
<feature type="non-terminal residue" evidence="1">
    <location>
        <position position="1"/>
    </location>
</feature>
<comment type="caution">
    <text evidence="1">The sequence shown here is derived from an EMBL/GenBank/DDBJ whole genome shotgun (WGS) entry which is preliminary data.</text>
</comment>
<sequence length="177" mass="20063">MEERRWFTLDGQSTKGSVHQNCHVDLVPLMELVHGVNILEPASSRPGTATEFLKIIRHNEYELLDQLNKTPAHVSLPSLLINSKGHHQLLLKVLNEAHMAQDITLEKFRGIVNNIMANNYVTFSEEEILVERKAHNQPLHISVKCRNYMLARVFIDNGSSLNVMPKATLEKLYSTGA</sequence>
<dbReference type="EMBL" id="QJKJ01000209">
    <property type="protein sequence ID" value="RDY13729.1"/>
    <property type="molecule type" value="Genomic_DNA"/>
</dbReference>
<dbReference type="PANTHER" id="PTHR32108:SF9">
    <property type="entry name" value="REVERSE TRANSCRIPTASE RNASE H-LIKE DOMAIN-CONTAINING PROTEIN"/>
    <property type="match status" value="1"/>
</dbReference>
<evidence type="ECO:0008006" key="3">
    <source>
        <dbReference type="Google" id="ProtNLM"/>
    </source>
</evidence>
<dbReference type="Proteomes" id="UP000257109">
    <property type="component" value="Unassembled WGS sequence"/>
</dbReference>
<name>A0A371IFA9_MUCPR</name>
<accession>A0A371IFA9</accession>
<organism evidence="1 2">
    <name type="scientific">Mucuna pruriens</name>
    <name type="common">Velvet bean</name>
    <name type="synonym">Dolichos pruriens</name>
    <dbReference type="NCBI Taxonomy" id="157652"/>
    <lineage>
        <taxon>Eukaryota</taxon>
        <taxon>Viridiplantae</taxon>
        <taxon>Streptophyta</taxon>
        <taxon>Embryophyta</taxon>
        <taxon>Tracheophyta</taxon>
        <taxon>Spermatophyta</taxon>
        <taxon>Magnoliopsida</taxon>
        <taxon>eudicotyledons</taxon>
        <taxon>Gunneridae</taxon>
        <taxon>Pentapetalae</taxon>
        <taxon>rosids</taxon>
        <taxon>fabids</taxon>
        <taxon>Fabales</taxon>
        <taxon>Fabaceae</taxon>
        <taxon>Papilionoideae</taxon>
        <taxon>50 kb inversion clade</taxon>
        <taxon>NPAAA clade</taxon>
        <taxon>indigoferoid/millettioid clade</taxon>
        <taxon>Phaseoleae</taxon>
        <taxon>Mucuna</taxon>
    </lineage>
</organism>
<dbReference type="PANTHER" id="PTHR32108">
    <property type="entry name" value="DNA-DIRECTED RNA POLYMERASE SUBUNIT ALPHA"/>
    <property type="match status" value="1"/>
</dbReference>
<reference evidence="1" key="1">
    <citation type="submission" date="2018-05" db="EMBL/GenBank/DDBJ databases">
        <title>Draft genome of Mucuna pruriens seed.</title>
        <authorList>
            <person name="Nnadi N.E."/>
            <person name="Vos R."/>
            <person name="Hasami M.H."/>
            <person name="Devisetty U.K."/>
            <person name="Aguiy J.C."/>
        </authorList>
    </citation>
    <scope>NUCLEOTIDE SEQUENCE [LARGE SCALE GENOMIC DNA]</scope>
    <source>
        <strain evidence="1">JCA_2017</strain>
    </source>
</reference>
<dbReference type="AlphaFoldDB" id="A0A371IFA9"/>
<protein>
    <recommendedName>
        <fullName evidence="3">Aspartic peptidase DDI1-type domain-containing protein</fullName>
    </recommendedName>
</protein>
<evidence type="ECO:0000313" key="1">
    <source>
        <dbReference type="EMBL" id="RDY13729.1"/>
    </source>
</evidence>
<keyword evidence="2" id="KW-1185">Reference proteome</keyword>
<gene>
    <name evidence="1" type="ORF">CR513_01312</name>
</gene>
<evidence type="ECO:0000313" key="2">
    <source>
        <dbReference type="Proteomes" id="UP000257109"/>
    </source>
</evidence>
<proteinExistence type="predicted"/>